<gene>
    <name evidence="3" type="ORF">Y10_05410</name>
</gene>
<keyword evidence="2" id="KW-0472">Membrane</keyword>
<dbReference type="Pfam" id="PF12732">
    <property type="entry name" value="YtxH"/>
    <property type="match status" value="1"/>
</dbReference>
<keyword evidence="4" id="KW-1185">Reference proteome</keyword>
<dbReference type="Proteomes" id="UP001143543">
    <property type="component" value="Unassembled WGS sequence"/>
</dbReference>
<evidence type="ECO:0000313" key="3">
    <source>
        <dbReference type="EMBL" id="GLB48173.1"/>
    </source>
</evidence>
<accession>A0ABQ5MFJ7</accession>
<keyword evidence="2" id="KW-0812">Transmembrane</keyword>
<feature type="transmembrane region" description="Helical" evidence="2">
    <location>
        <begin position="6"/>
        <end position="26"/>
    </location>
</feature>
<dbReference type="PANTHER" id="PTHR35792">
    <property type="entry name" value="GENERAL STRESS PROTEIN"/>
    <property type="match status" value="1"/>
</dbReference>
<evidence type="ECO:0000256" key="1">
    <source>
        <dbReference type="SAM" id="Coils"/>
    </source>
</evidence>
<evidence type="ECO:0000256" key="2">
    <source>
        <dbReference type="SAM" id="Phobius"/>
    </source>
</evidence>
<dbReference type="PANTHER" id="PTHR35792:SF2">
    <property type="entry name" value="GENERAL STRESS PROTEIN"/>
    <property type="match status" value="1"/>
</dbReference>
<feature type="coiled-coil region" evidence="1">
    <location>
        <begin position="82"/>
        <end position="109"/>
    </location>
</feature>
<name>A0ABQ5MFJ7_9FLAO</name>
<proteinExistence type="predicted"/>
<evidence type="ECO:0000313" key="4">
    <source>
        <dbReference type="Proteomes" id="UP001143543"/>
    </source>
</evidence>
<sequence>MNKTGSTIVALAAGAALGATFGILFAPDKGDKTRKLIKDKALETKDDIALKVSKLAEELSHTADAKKQDFETKLEDVVSNMSYKAEDVINAMEKKLEALKEKNAKLQKGHHAAPVEVEANVNV</sequence>
<dbReference type="InterPro" id="IPR024623">
    <property type="entry name" value="YtxH"/>
</dbReference>
<dbReference type="EMBL" id="BRVO01000001">
    <property type="protein sequence ID" value="GLB48173.1"/>
    <property type="molecule type" value="Genomic_DNA"/>
</dbReference>
<dbReference type="RefSeq" id="WP_281763826.1">
    <property type="nucleotide sequence ID" value="NZ_BRVO01000001.1"/>
</dbReference>
<evidence type="ECO:0008006" key="5">
    <source>
        <dbReference type="Google" id="ProtNLM"/>
    </source>
</evidence>
<protein>
    <recommendedName>
        <fullName evidence="5">Gas vesicle protein</fullName>
    </recommendedName>
</protein>
<comment type="caution">
    <text evidence="3">The sequence shown here is derived from an EMBL/GenBank/DDBJ whole genome shotgun (WGS) entry which is preliminary data.</text>
</comment>
<keyword evidence="1" id="KW-0175">Coiled coil</keyword>
<dbReference type="Gene3D" id="1.20.120.20">
    <property type="entry name" value="Apolipoprotein"/>
    <property type="match status" value="1"/>
</dbReference>
<reference evidence="3" key="1">
    <citation type="submission" date="2022-07" db="EMBL/GenBank/DDBJ databases">
        <title>Taxonomy of Novel Oxalotrophic and Methylotrophic Bacteria.</title>
        <authorList>
            <person name="Sahin N."/>
            <person name="Tani A."/>
        </authorList>
    </citation>
    <scope>NUCLEOTIDE SEQUENCE</scope>
    <source>
        <strain evidence="3">Y10</strain>
    </source>
</reference>
<keyword evidence="2" id="KW-1133">Transmembrane helix</keyword>
<dbReference type="InterPro" id="IPR052928">
    <property type="entry name" value="Desiccation-related_membrane"/>
</dbReference>
<organism evidence="3 4">
    <name type="scientific">Neptunitalea lumnitzerae</name>
    <dbReference type="NCBI Taxonomy" id="2965509"/>
    <lineage>
        <taxon>Bacteria</taxon>
        <taxon>Pseudomonadati</taxon>
        <taxon>Bacteroidota</taxon>
        <taxon>Flavobacteriia</taxon>
        <taxon>Flavobacteriales</taxon>
        <taxon>Flavobacteriaceae</taxon>
        <taxon>Neptunitalea</taxon>
    </lineage>
</organism>